<evidence type="ECO:0000313" key="3">
    <source>
        <dbReference type="EMBL" id="MFC4075972.1"/>
    </source>
</evidence>
<evidence type="ECO:0000259" key="2">
    <source>
        <dbReference type="Pfam" id="PF13649"/>
    </source>
</evidence>
<keyword evidence="4" id="KW-1185">Reference proteome</keyword>
<dbReference type="Pfam" id="PF13649">
    <property type="entry name" value="Methyltransf_25"/>
    <property type="match status" value="1"/>
</dbReference>
<feature type="domain" description="Methyltransferase" evidence="2">
    <location>
        <begin position="205"/>
        <end position="301"/>
    </location>
</feature>
<reference evidence="4" key="1">
    <citation type="journal article" date="2019" name="Int. J. Syst. Evol. Microbiol.">
        <title>The Global Catalogue of Microorganisms (GCM) 10K type strain sequencing project: providing services to taxonomists for standard genome sequencing and annotation.</title>
        <authorList>
            <consortium name="The Broad Institute Genomics Platform"/>
            <consortium name="The Broad Institute Genome Sequencing Center for Infectious Disease"/>
            <person name="Wu L."/>
            <person name="Ma J."/>
        </authorList>
    </citation>
    <scope>NUCLEOTIDE SEQUENCE [LARGE SCALE GENOMIC DNA]</scope>
    <source>
        <strain evidence="4">IBRC-M 10813</strain>
    </source>
</reference>
<organism evidence="3 4">
    <name type="scientific">Salinithrix halophila</name>
    <dbReference type="NCBI Taxonomy" id="1485204"/>
    <lineage>
        <taxon>Bacteria</taxon>
        <taxon>Bacillati</taxon>
        <taxon>Bacillota</taxon>
        <taxon>Bacilli</taxon>
        <taxon>Bacillales</taxon>
        <taxon>Thermoactinomycetaceae</taxon>
        <taxon>Salinithrix</taxon>
    </lineage>
</organism>
<keyword evidence="1 3" id="KW-0808">Transferase</keyword>
<dbReference type="SUPFAM" id="SSF53335">
    <property type="entry name" value="S-adenosyl-L-methionine-dependent methyltransferases"/>
    <property type="match status" value="1"/>
</dbReference>
<comment type="caution">
    <text evidence="3">The sequence shown here is derived from an EMBL/GenBank/DDBJ whole genome shotgun (WGS) entry which is preliminary data.</text>
</comment>
<sequence>MSFQHLIDLLKNEQVIHRQIEEFVSNTPFYLSEIPDKPEAKQPSHVLLEQSDRKCGVRIAPLEKMAIPKEYSRTKKMICILQNKIQYEEFSLNQGVLTSINKELVGTGETLMISPGKIHRFFSAEEEKPAILVEILLSKEHDFSEAEYSEYPISDSDATLADYYYGYDERYRKVYEEGGTFWETEEPNPPVVWFEKQYGLKGKKVLDLGCGEGRDSIFLAKRGVEVTGVDVSRAALDKARERSRTEGVSCNFIERDVLYLRNISANDYDFALNMGCLHMITDPKHRRKHLSRVHEILKPGGYFLLAHCREKWLKGFFSVPDYEKVGPVVPGRVIDRKIRTEDGTKMIPLELLPYKESSADELTKELEGVGFSVVEVFNENTFAFGNTNVLVARKPAE</sequence>
<dbReference type="CDD" id="cd02440">
    <property type="entry name" value="AdoMet_MTases"/>
    <property type="match status" value="1"/>
</dbReference>
<dbReference type="EC" id="2.1.1.222" evidence="3"/>
<gene>
    <name evidence="3" type="ORF">ACFOUO_04035</name>
</gene>
<dbReference type="GO" id="GO:0061542">
    <property type="term" value="F:3-demethylubiquinol 3-O-methyltransferase activity"/>
    <property type="evidence" value="ECO:0007669"/>
    <property type="project" value="UniProtKB-EC"/>
</dbReference>
<dbReference type="GO" id="GO:0032259">
    <property type="term" value="P:methylation"/>
    <property type="evidence" value="ECO:0007669"/>
    <property type="project" value="UniProtKB-KW"/>
</dbReference>
<dbReference type="EMBL" id="JBHSAP010000007">
    <property type="protein sequence ID" value="MFC4075972.1"/>
    <property type="molecule type" value="Genomic_DNA"/>
</dbReference>
<proteinExistence type="predicted"/>
<dbReference type="EC" id="2.1.1.64" evidence="3"/>
<evidence type="ECO:0000256" key="1">
    <source>
        <dbReference type="ARBA" id="ARBA00022679"/>
    </source>
</evidence>
<dbReference type="PANTHER" id="PTHR43861">
    <property type="entry name" value="TRANS-ACONITATE 2-METHYLTRANSFERASE-RELATED"/>
    <property type="match status" value="1"/>
</dbReference>
<dbReference type="InterPro" id="IPR041698">
    <property type="entry name" value="Methyltransf_25"/>
</dbReference>
<evidence type="ECO:0000313" key="4">
    <source>
        <dbReference type="Proteomes" id="UP001595843"/>
    </source>
</evidence>
<dbReference type="GO" id="GO:0102208">
    <property type="term" value="F:2-polyprenyl-6-hydroxyphenol methylase activity"/>
    <property type="evidence" value="ECO:0007669"/>
    <property type="project" value="UniProtKB-EC"/>
</dbReference>
<keyword evidence="3" id="KW-0489">Methyltransferase</keyword>
<protein>
    <submittedName>
        <fullName evidence="3">Class I SAM-dependent methyltransferase</fullName>
        <ecNumber evidence="3">2.1.1.222</ecNumber>
        <ecNumber evidence="3">2.1.1.64</ecNumber>
    </submittedName>
</protein>
<dbReference type="Proteomes" id="UP001595843">
    <property type="component" value="Unassembled WGS sequence"/>
</dbReference>
<name>A0ABV8JGP8_9BACL</name>
<dbReference type="InterPro" id="IPR029063">
    <property type="entry name" value="SAM-dependent_MTases_sf"/>
</dbReference>
<dbReference type="Gene3D" id="3.40.50.150">
    <property type="entry name" value="Vaccinia Virus protein VP39"/>
    <property type="match status" value="1"/>
</dbReference>
<dbReference type="RefSeq" id="WP_380702385.1">
    <property type="nucleotide sequence ID" value="NZ_JBHSAP010000007.1"/>
</dbReference>
<accession>A0ABV8JGP8</accession>